<feature type="domain" description="Tripartite ATP-independent periplasmic transporters DctQ component" evidence="10">
    <location>
        <begin position="41"/>
        <end position="169"/>
    </location>
</feature>
<dbReference type="EMBL" id="SMAR01000031">
    <property type="protein sequence ID" value="TCT34742.1"/>
    <property type="molecule type" value="Genomic_DNA"/>
</dbReference>
<dbReference type="Proteomes" id="UP000295097">
    <property type="component" value="Unassembled WGS sequence"/>
</dbReference>
<dbReference type="GO" id="GO:0022857">
    <property type="term" value="F:transmembrane transporter activity"/>
    <property type="evidence" value="ECO:0007669"/>
    <property type="project" value="UniProtKB-UniRule"/>
</dbReference>
<feature type="transmembrane region" description="Helical" evidence="9">
    <location>
        <begin position="529"/>
        <end position="546"/>
    </location>
</feature>
<evidence type="ECO:0000313" key="13">
    <source>
        <dbReference type="Proteomes" id="UP000295097"/>
    </source>
</evidence>
<feature type="transmembrane region" description="Helical" evidence="9">
    <location>
        <begin position="382"/>
        <end position="409"/>
    </location>
</feature>
<dbReference type="PANTHER" id="PTHR33362:SF2">
    <property type="entry name" value="TRAP TRANSPORTER LARGE PERMEASE PROTEIN"/>
    <property type="match status" value="1"/>
</dbReference>
<feature type="transmembrane region" description="Helical" evidence="9">
    <location>
        <begin position="430"/>
        <end position="452"/>
    </location>
</feature>
<feature type="domain" description="TRAP C4-dicarboxylate transport system permease DctM subunit" evidence="11">
    <location>
        <begin position="219"/>
        <end position="632"/>
    </location>
</feature>
<feature type="transmembrane region" description="Helical" evidence="9">
    <location>
        <begin position="458"/>
        <end position="475"/>
    </location>
</feature>
<dbReference type="Pfam" id="PF06808">
    <property type="entry name" value="DctM"/>
    <property type="match status" value="1"/>
</dbReference>
<comment type="function">
    <text evidence="8">Part of the tripartite ATP-independent periplasmic (TRAP) transport system.</text>
</comment>
<comment type="subcellular location">
    <subcellularLocation>
        <location evidence="1 8">Cell inner membrane</location>
        <topology evidence="1 8">Multi-pass membrane protein</topology>
    </subcellularLocation>
</comment>
<dbReference type="RefSeq" id="WP_207903935.1">
    <property type="nucleotide sequence ID" value="NZ_SMAR01000031.1"/>
</dbReference>
<feature type="transmembrane region" description="Helical" evidence="9">
    <location>
        <begin position="612"/>
        <end position="636"/>
    </location>
</feature>
<evidence type="ECO:0000313" key="12">
    <source>
        <dbReference type="EMBL" id="TCT34742.1"/>
    </source>
</evidence>
<dbReference type="Pfam" id="PF04290">
    <property type="entry name" value="DctQ"/>
    <property type="match status" value="1"/>
</dbReference>
<keyword evidence="6 9" id="KW-1133">Transmembrane helix</keyword>
<evidence type="ECO:0000256" key="8">
    <source>
        <dbReference type="RuleBase" id="RU369079"/>
    </source>
</evidence>
<name>A0A4R3NPV4_9HYPH</name>
<proteinExistence type="predicted"/>
<keyword evidence="3" id="KW-1003">Cell membrane</keyword>
<feature type="transmembrane region" description="Helical" evidence="9">
    <location>
        <begin position="352"/>
        <end position="376"/>
    </location>
</feature>
<gene>
    <name evidence="12" type="ORF">EDC90_103126</name>
</gene>
<evidence type="ECO:0000256" key="1">
    <source>
        <dbReference type="ARBA" id="ARBA00004429"/>
    </source>
</evidence>
<feature type="transmembrane region" description="Helical" evidence="9">
    <location>
        <begin position="176"/>
        <end position="196"/>
    </location>
</feature>
<feature type="transmembrane region" description="Helical" evidence="9">
    <location>
        <begin position="105"/>
        <end position="125"/>
    </location>
</feature>
<feature type="transmembrane region" description="Helical" evidence="9">
    <location>
        <begin position="145"/>
        <end position="169"/>
    </location>
</feature>
<evidence type="ECO:0000256" key="4">
    <source>
        <dbReference type="ARBA" id="ARBA00022519"/>
    </source>
</evidence>
<keyword evidence="2 8" id="KW-0813">Transport</keyword>
<evidence type="ECO:0000256" key="9">
    <source>
        <dbReference type="SAM" id="Phobius"/>
    </source>
</evidence>
<comment type="caution">
    <text evidence="12">The sequence shown here is derived from an EMBL/GenBank/DDBJ whole genome shotgun (WGS) entry which is preliminary data.</text>
</comment>
<evidence type="ECO:0000259" key="10">
    <source>
        <dbReference type="Pfam" id="PF04290"/>
    </source>
</evidence>
<dbReference type="GO" id="GO:0005886">
    <property type="term" value="C:plasma membrane"/>
    <property type="evidence" value="ECO:0007669"/>
    <property type="project" value="UniProtKB-SubCell"/>
</dbReference>
<accession>A0A4R3NPV4</accession>
<dbReference type="AlphaFoldDB" id="A0A4R3NPV4"/>
<keyword evidence="13" id="KW-1185">Reference proteome</keyword>
<feature type="transmembrane region" description="Helical" evidence="9">
    <location>
        <begin position="22"/>
        <end position="45"/>
    </location>
</feature>
<sequence>MTKQSEPAFDEILREQGLFSRAYNWLTHTLGVILALLLAMMSVLISYQVISRYFFNAPSSLTEELLRYSLIWLGILGSAYCFMLNKHLNLPLLVDALSPRPAGRLNAFNAALTFLFGALLAWGGYHSMIGNALTLTPMLHVAVGTLQSVLLIAGLLICLSQFVVLAMLIRTRQARVMDVIFVIGLITAFIVLASIFRGTETYMNWVDNHLELFSILILFGTLFALLVLGTSIAVGLAFSGILTLSLQVDTAQLFSTMGERLFNGLDSFGFLALPFFVLAGNIMNQAGIARRLIDFAMLLGRRIPGSLWQTNALANMLFGSLSGSGIAAATAIGGIVTPIAREEKYDMPVTTAVNAASAPCGMLIPPSGALIVYSLITGGSASIVALFLAGYVPGIIMGAAVMGVAYFYARKRKYATDKSPYLMSEITRNFLRAAPSLMLVVVVIGGIVMGVFTATEGSGIAVLYSFILALFYRSLTPKTLLKVLIETAAATGIILFLIACSNLMSWSMTFASIPDTIGEMLTSLSDNKYVILLLINVALLIVGVFMDMAPAQLIFTPIFYPVVTAMGVDPVHFGVLMVYNLSMGVVTPPVGTVLFVSCSVSGEKITKVVGPLLPIFLVQILGLLLITFVPALSLTLPRLFGV</sequence>
<evidence type="ECO:0000256" key="2">
    <source>
        <dbReference type="ARBA" id="ARBA00022448"/>
    </source>
</evidence>
<keyword evidence="5 9" id="KW-0812">Transmembrane</keyword>
<evidence type="ECO:0000256" key="3">
    <source>
        <dbReference type="ARBA" id="ARBA00022475"/>
    </source>
</evidence>
<evidence type="ECO:0000256" key="6">
    <source>
        <dbReference type="ARBA" id="ARBA00022989"/>
    </source>
</evidence>
<keyword evidence="7 9" id="KW-0472">Membrane</keyword>
<protein>
    <submittedName>
        <fullName evidence="12">Tripartite ATP-independent transporter DctM subunit</fullName>
    </submittedName>
</protein>
<dbReference type="InterPro" id="IPR004681">
    <property type="entry name" value="TRAP_DctM"/>
</dbReference>
<feature type="transmembrane region" description="Helical" evidence="9">
    <location>
        <begin position="65"/>
        <end position="84"/>
    </location>
</feature>
<organism evidence="12 13">
    <name type="scientific">Martelella mediterranea</name>
    <dbReference type="NCBI Taxonomy" id="293089"/>
    <lineage>
        <taxon>Bacteria</taxon>
        <taxon>Pseudomonadati</taxon>
        <taxon>Pseudomonadota</taxon>
        <taxon>Alphaproteobacteria</taxon>
        <taxon>Hyphomicrobiales</taxon>
        <taxon>Aurantimonadaceae</taxon>
        <taxon>Martelella</taxon>
    </lineage>
</organism>
<reference evidence="12 13" key="1">
    <citation type="submission" date="2019-03" db="EMBL/GenBank/DDBJ databases">
        <title>Freshwater and sediment microbial communities from various areas in North America, analyzing microbe dynamics in response to fracking.</title>
        <authorList>
            <person name="Lamendella R."/>
        </authorList>
    </citation>
    <scope>NUCLEOTIDE SEQUENCE [LARGE SCALE GENOMIC DNA]</scope>
    <source>
        <strain evidence="12 13">175.2</strain>
    </source>
</reference>
<evidence type="ECO:0000256" key="7">
    <source>
        <dbReference type="ARBA" id="ARBA00023136"/>
    </source>
</evidence>
<keyword evidence="4 8" id="KW-0997">Cell inner membrane</keyword>
<feature type="transmembrane region" description="Helical" evidence="9">
    <location>
        <begin position="265"/>
        <end position="283"/>
    </location>
</feature>
<feature type="transmembrane region" description="Helical" evidence="9">
    <location>
        <begin position="487"/>
        <end position="509"/>
    </location>
</feature>
<feature type="transmembrane region" description="Helical" evidence="9">
    <location>
        <begin position="216"/>
        <end position="244"/>
    </location>
</feature>
<dbReference type="InterPro" id="IPR010656">
    <property type="entry name" value="DctM"/>
</dbReference>
<evidence type="ECO:0000256" key="5">
    <source>
        <dbReference type="ARBA" id="ARBA00022692"/>
    </source>
</evidence>
<feature type="transmembrane region" description="Helical" evidence="9">
    <location>
        <begin position="316"/>
        <end position="340"/>
    </location>
</feature>
<dbReference type="InterPro" id="IPR055348">
    <property type="entry name" value="DctQ"/>
</dbReference>
<dbReference type="PANTHER" id="PTHR33362">
    <property type="entry name" value="SIALIC ACID TRAP TRANSPORTER PERMEASE PROTEIN SIAT-RELATED"/>
    <property type="match status" value="1"/>
</dbReference>
<evidence type="ECO:0000259" key="11">
    <source>
        <dbReference type="Pfam" id="PF06808"/>
    </source>
</evidence>
<dbReference type="NCBIfam" id="TIGR00786">
    <property type="entry name" value="dctM"/>
    <property type="match status" value="1"/>
</dbReference>
<feature type="transmembrane region" description="Helical" evidence="9">
    <location>
        <begin position="558"/>
        <end position="579"/>
    </location>
</feature>